<organism evidence="1 2">
    <name type="scientific">Streptomyces zinciresistens K42</name>
    <dbReference type="NCBI Taxonomy" id="700597"/>
    <lineage>
        <taxon>Bacteria</taxon>
        <taxon>Bacillati</taxon>
        <taxon>Actinomycetota</taxon>
        <taxon>Actinomycetes</taxon>
        <taxon>Kitasatosporales</taxon>
        <taxon>Streptomycetaceae</taxon>
        <taxon>Streptomyces</taxon>
    </lineage>
</organism>
<comment type="caution">
    <text evidence="1">The sequence shown here is derived from an EMBL/GenBank/DDBJ whole genome shotgun (WGS) entry which is preliminary data.</text>
</comment>
<dbReference type="Proteomes" id="UP000004217">
    <property type="component" value="Unassembled WGS sequence"/>
</dbReference>
<proteinExistence type="predicted"/>
<dbReference type="AntiFam" id="ANF00057">
    <property type="entry name" value="Translation of E. coli type CRISPR repeat"/>
</dbReference>
<feature type="non-terminal residue" evidence="1">
    <location>
        <position position="114"/>
    </location>
</feature>
<evidence type="ECO:0000313" key="2">
    <source>
        <dbReference type="Proteomes" id="UP000004217"/>
    </source>
</evidence>
<name>G2GL31_9ACTN</name>
<gene>
    <name evidence="1" type="ORF">SZN_31134</name>
</gene>
<accession>G2GL31</accession>
<dbReference type="AlphaFoldDB" id="G2GL31"/>
<keyword evidence="2" id="KW-1185">Reference proteome</keyword>
<reference evidence="1 2" key="1">
    <citation type="submission" date="2011-08" db="EMBL/GenBank/DDBJ databases">
        <authorList>
            <person name="Lin Y."/>
            <person name="Hao X."/>
            <person name="Johnstone L."/>
            <person name="Miller S.J."/>
            <person name="Wei G."/>
            <person name="Rensing C."/>
        </authorList>
    </citation>
    <scope>NUCLEOTIDE SEQUENCE [LARGE SCALE GENOMIC DNA]</scope>
    <source>
        <strain evidence="1 2">K42</strain>
    </source>
</reference>
<sequence length="114" mass="11481">MQLLPALAGMDPTCGNLGGRARTAPRARGDGPVDVAVAPVAVDCSPRSRGWTLLPLRQGVVDDLLPALAGMDPYPLGEIGGSHTAPRARGDGPRDALASLGVGLLPALAGMDPP</sequence>
<evidence type="ECO:0000313" key="1">
    <source>
        <dbReference type="EMBL" id="EGX55774.1"/>
    </source>
</evidence>
<protein>
    <submittedName>
        <fullName evidence="1">Uncharacterized protein</fullName>
    </submittedName>
</protein>
<dbReference type="EMBL" id="AGBF01000195">
    <property type="protein sequence ID" value="EGX55774.1"/>
    <property type="molecule type" value="Genomic_DNA"/>
</dbReference>